<gene>
    <name evidence="1" type="ORF">J2R98_001191</name>
</gene>
<name>A0ABU0DSF1_9BACI</name>
<sequence length="249" mass="27871">MTLIDELRRANPNEKKLNKNESIQQTIEEAYSFQMHLVEEESQNGNPLIGYKISLTSQETQKLFGAREPLYGALTKDSLVSGGLPLDELSEPLIEVELMFIVDQDIKVEDDEITILNKTRVAPGIEIPDSRFEDWFPNLTLHQIICDRAVAGKVVVGEPVSGLTINSLKSIKADVRLNHETIATGYSSEVLGNPVNAVKWLCQELSKTEQCIQKGMIISSGTFIMPKRLERGSYQVNFVGLGEIQFEVY</sequence>
<proteinExistence type="predicted"/>
<dbReference type="RefSeq" id="WP_307067059.1">
    <property type="nucleotide sequence ID" value="NZ_JAUSUP010000002.1"/>
</dbReference>
<reference evidence="1 2" key="1">
    <citation type="submission" date="2023-07" db="EMBL/GenBank/DDBJ databases">
        <title>Genomic Encyclopedia of Type Strains, Phase IV (KMG-IV): sequencing the most valuable type-strain genomes for metagenomic binning, comparative biology and taxonomic classification.</title>
        <authorList>
            <person name="Goeker M."/>
        </authorList>
    </citation>
    <scope>NUCLEOTIDE SEQUENCE [LARGE SCALE GENOMIC DNA]</scope>
    <source>
        <strain evidence="1 2">DSM 15448</strain>
    </source>
</reference>
<dbReference type="Gene3D" id="3.90.850.10">
    <property type="entry name" value="Fumarylacetoacetase-like, C-terminal domain"/>
    <property type="match status" value="1"/>
</dbReference>
<dbReference type="SUPFAM" id="SSF56529">
    <property type="entry name" value="FAH"/>
    <property type="match status" value="1"/>
</dbReference>
<dbReference type="InterPro" id="IPR036663">
    <property type="entry name" value="Fumarylacetoacetase_C_sf"/>
</dbReference>
<organism evidence="1 2">
    <name type="scientific">Alkalibacillus filiformis</name>
    <dbReference type="NCBI Taxonomy" id="200990"/>
    <lineage>
        <taxon>Bacteria</taxon>
        <taxon>Bacillati</taxon>
        <taxon>Bacillota</taxon>
        <taxon>Bacilli</taxon>
        <taxon>Bacillales</taxon>
        <taxon>Bacillaceae</taxon>
        <taxon>Alkalibacillus</taxon>
    </lineage>
</organism>
<dbReference type="PANTHER" id="PTHR30143">
    <property type="entry name" value="ACID HYDRATASE"/>
    <property type="match status" value="1"/>
</dbReference>
<evidence type="ECO:0000313" key="1">
    <source>
        <dbReference type="EMBL" id="MDQ0351377.1"/>
    </source>
</evidence>
<dbReference type="Proteomes" id="UP001236723">
    <property type="component" value="Unassembled WGS sequence"/>
</dbReference>
<dbReference type="EMBL" id="JAUSUP010000002">
    <property type="protein sequence ID" value="MDQ0351377.1"/>
    <property type="molecule type" value="Genomic_DNA"/>
</dbReference>
<accession>A0ABU0DSF1</accession>
<keyword evidence="2" id="KW-1185">Reference proteome</keyword>
<dbReference type="PANTHER" id="PTHR30143:SF0">
    <property type="entry name" value="2-KETO-4-PENTENOATE HYDRATASE"/>
    <property type="match status" value="1"/>
</dbReference>
<evidence type="ECO:0000313" key="2">
    <source>
        <dbReference type="Proteomes" id="UP001236723"/>
    </source>
</evidence>
<comment type="caution">
    <text evidence="1">The sequence shown here is derived from an EMBL/GenBank/DDBJ whole genome shotgun (WGS) entry which is preliminary data.</text>
</comment>
<dbReference type="InterPro" id="IPR050772">
    <property type="entry name" value="Hydratase-Decarb/MhpD_sf"/>
</dbReference>
<protein>
    <submittedName>
        <fullName evidence="1">2-keto-4-pentenoate hydratase</fullName>
    </submittedName>
</protein>